<organism evidence="1 2">
    <name type="scientific">Lederbergia wuyishanensis</name>
    <dbReference type="NCBI Taxonomy" id="1347903"/>
    <lineage>
        <taxon>Bacteria</taxon>
        <taxon>Bacillati</taxon>
        <taxon>Bacillota</taxon>
        <taxon>Bacilli</taxon>
        <taxon>Bacillales</taxon>
        <taxon>Bacillaceae</taxon>
        <taxon>Lederbergia</taxon>
    </lineage>
</organism>
<evidence type="ECO:0000313" key="1">
    <source>
        <dbReference type="EMBL" id="MDQ0343267.1"/>
    </source>
</evidence>
<evidence type="ECO:0000313" key="2">
    <source>
        <dbReference type="Proteomes" id="UP001232343"/>
    </source>
</evidence>
<reference evidence="1 2" key="1">
    <citation type="submission" date="2023-07" db="EMBL/GenBank/DDBJ databases">
        <title>Genomic Encyclopedia of Type Strains, Phase IV (KMG-IV): sequencing the most valuable type-strain genomes for metagenomic binning, comparative biology and taxonomic classification.</title>
        <authorList>
            <person name="Goeker M."/>
        </authorList>
    </citation>
    <scope>NUCLEOTIDE SEQUENCE [LARGE SCALE GENOMIC DNA]</scope>
    <source>
        <strain evidence="1 2">DSM 27848</strain>
    </source>
</reference>
<name>A0ABU0D4D1_9BACI</name>
<dbReference type="RefSeq" id="WP_244681747.1">
    <property type="nucleotide sequence ID" value="NZ_JALIRM010000008.1"/>
</dbReference>
<gene>
    <name evidence="1" type="ORF">J2S14_002081</name>
</gene>
<sequence length="67" mass="7492">MEKLNTVVTKEIFLMGFLLMLDDIHLKAIELLLDGNKSITSIAELTKHLGSIMKKHANPYSGYALDC</sequence>
<comment type="caution">
    <text evidence="1">The sequence shown here is derived from an EMBL/GenBank/DDBJ whole genome shotgun (WGS) entry which is preliminary data.</text>
</comment>
<dbReference type="Proteomes" id="UP001232343">
    <property type="component" value="Unassembled WGS sequence"/>
</dbReference>
<dbReference type="EMBL" id="JAUSUO010000004">
    <property type="protein sequence ID" value="MDQ0343267.1"/>
    <property type="molecule type" value="Genomic_DNA"/>
</dbReference>
<protein>
    <submittedName>
        <fullName evidence="1">Uncharacterized protein</fullName>
    </submittedName>
</protein>
<proteinExistence type="predicted"/>
<accession>A0ABU0D4D1</accession>
<keyword evidence="2" id="KW-1185">Reference proteome</keyword>